<evidence type="ECO:0000256" key="5">
    <source>
        <dbReference type="ARBA" id="ARBA00022833"/>
    </source>
</evidence>
<evidence type="ECO:0000313" key="12">
    <source>
        <dbReference type="EMBL" id="KAK7245068.1"/>
    </source>
</evidence>
<comment type="subcellular location">
    <subcellularLocation>
        <location evidence="1">Nucleus</location>
    </subcellularLocation>
</comment>
<dbReference type="PANTHER" id="PTHR26374:SF456">
    <property type="entry name" value="ZINC FINGER PROTEIN ZAT5-LIKE"/>
    <property type="match status" value="1"/>
</dbReference>
<feature type="domain" description="C2H2-type" evidence="11">
    <location>
        <begin position="99"/>
        <end position="126"/>
    </location>
</feature>
<keyword evidence="7" id="KW-0804">Transcription</keyword>
<feature type="region of interest" description="Disordered" evidence="10">
    <location>
        <begin position="264"/>
        <end position="288"/>
    </location>
</feature>
<keyword evidence="13" id="KW-1185">Reference proteome</keyword>
<evidence type="ECO:0000256" key="2">
    <source>
        <dbReference type="ARBA" id="ARBA00022723"/>
    </source>
</evidence>
<reference evidence="12 13" key="1">
    <citation type="submission" date="2024-01" db="EMBL/GenBank/DDBJ databases">
        <title>The genomes of 5 underutilized Papilionoideae crops provide insights into root nodulation and disease resistanc.</title>
        <authorList>
            <person name="Yuan L."/>
        </authorList>
    </citation>
    <scope>NUCLEOTIDE SEQUENCE [LARGE SCALE GENOMIC DNA]</scope>
    <source>
        <strain evidence="12">ZHUSHIDOU_FW_LH</strain>
        <tissue evidence="12">Leaf</tissue>
    </source>
</reference>
<dbReference type="GO" id="GO:0008270">
    <property type="term" value="F:zinc ion binding"/>
    <property type="evidence" value="ECO:0007669"/>
    <property type="project" value="UniProtKB-KW"/>
</dbReference>
<dbReference type="Gene3D" id="3.30.160.60">
    <property type="entry name" value="Classic Zinc Finger"/>
    <property type="match status" value="1"/>
</dbReference>
<keyword evidence="3" id="KW-0677">Repeat</keyword>
<evidence type="ECO:0000313" key="13">
    <source>
        <dbReference type="Proteomes" id="UP001372338"/>
    </source>
</evidence>
<feature type="compositionally biased region" description="Low complexity" evidence="10">
    <location>
        <begin position="35"/>
        <end position="51"/>
    </location>
</feature>
<dbReference type="PROSITE" id="PS00028">
    <property type="entry name" value="ZINC_FINGER_C2H2_1"/>
    <property type="match status" value="2"/>
</dbReference>
<dbReference type="GO" id="GO:0005634">
    <property type="term" value="C:nucleus"/>
    <property type="evidence" value="ECO:0007669"/>
    <property type="project" value="UniProtKB-SubCell"/>
</dbReference>
<dbReference type="Proteomes" id="UP001372338">
    <property type="component" value="Unassembled WGS sequence"/>
</dbReference>
<protein>
    <recommendedName>
        <fullName evidence="11">C2H2-type domain-containing protein</fullName>
    </recommendedName>
</protein>
<feature type="domain" description="C2H2-type" evidence="11">
    <location>
        <begin position="191"/>
        <end position="213"/>
    </location>
</feature>
<feature type="region of interest" description="Disordered" evidence="10">
    <location>
        <begin position="220"/>
        <end position="251"/>
    </location>
</feature>
<evidence type="ECO:0000256" key="7">
    <source>
        <dbReference type="ARBA" id="ARBA00023163"/>
    </source>
</evidence>
<dbReference type="InterPro" id="IPR036236">
    <property type="entry name" value="Znf_C2H2_sf"/>
</dbReference>
<organism evidence="12 13">
    <name type="scientific">Crotalaria pallida</name>
    <name type="common">Smooth rattlebox</name>
    <name type="synonym">Crotalaria striata</name>
    <dbReference type="NCBI Taxonomy" id="3830"/>
    <lineage>
        <taxon>Eukaryota</taxon>
        <taxon>Viridiplantae</taxon>
        <taxon>Streptophyta</taxon>
        <taxon>Embryophyta</taxon>
        <taxon>Tracheophyta</taxon>
        <taxon>Spermatophyta</taxon>
        <taxon>Magnoliopsida</taxon>
        <taxon>eudicotyledons</taxon>
        <taxon>Gunneridae</taxon>
        <taxon>Pentapetalae</taxon>
        <taxon>rosids</taxon>
        <taxon>fabids</taxon>
        <taxon>Fabales</taxon>
        <taxon>Fabaceae</taxon>
        <taxon>Papilionoideae</taxon>
        <taxon>50 kb inversion clade</taxon>
        <taxon>genistoids sensu lato</taxon>
        <taxon>core genistoids</taxon>
        <taxon>Crotalarieae</taxon>
        <taxon>Crotalaria</taxon>
    </lineage>
</organism>
<evidence type="ECO:0000256" key="4">
    <source>
        <dbReference type="ARBA" id="ARBA00022771"/>
    </source>
</evidence>
<proteinExistence type="predicted"/>
<evidence type="ECO:0000259" key="11">
    <source>
        <dbReference type="PROSITE" id="PS50157"/>
    </source>
</evidence>
<name>A0AAN9E245_CROPI</name>
<keyword evidence="5" id="KW-0862">Zinc</keyword>
<keyword evidence="8" id="KW-0539">Nucleus</keyword>
<evidence type="ECO:0000256" key="3">
    <source>
        <dbReference type="ARBA" id="ARBA00022737"/>
    </source>
</evidence>
<evidence type="ECO:0000256" key="6">
    <source>
        <dbReference type="ARBA" id="ARBA00023015"/>
    </source>
</evidence>
<gene>
    <name evidence="12" type="ORF">RIF29_39899</name>
</gene>
<dbReference type="Pfam" id="PF13912">
    <property type="entry name" value="zf-C2H2_6"/>
    <property type="match status" value="2"/>
</dbReference>
<dbReference type="AlphaFoldDB" id="A0AAN9E245"/>
<dbReference type="PROSITE" id="PS50157">
    <property type="entry name" value="ZINC_FINGER_C2H2_2"/>
    <property type="match status" value="2"/>
</dbReference>
<accession>A0AAN9E245</accession>
<sequence length="309" mass="34647">MQVQEEQQQQQQQQHVLSHMQMIKFKGKRTKRQRLPSPLRLALPSTTSSTENSEEEEDMANCLILLAQGRNCETKKAPELCLVSTPDHNNKKKEGFYLYECKTCNRCFPSFQALGGHRASHKKPKANTTHDQKHGVITSFVNDRVNDHYYDPTTTTTNTTLTLQIPNNNSSAMYGTNTTRTITTTKCNKVHECSICGAEFISGQALGGHMRRHRSFLSTTSTTTTTTSMSGANIIGGGRGGESPQDSHEMKRPRNVLKLDLNLPAPEDDHKESKLSFQSSPMHETPKLSFQTKEKVIAFNTTSLVDCHY</sequence>
<dbReference type="SUPFAM" id="SSF57667">
    <property type="entry name" value="beta-beta-alpha zinc fingers"/>
    <property type="match status" value="1"/>
</dbReference>
<keyword evidence="4 9" id="KW-0863">Zinc-finger</keyword>
<dbReference type="EMBL" id="JAYWIO010000008">
    <property type="protein sequence ID" value="KAK7245068.1"/>
    <property type="molecule type" value="Genomic_DNA"/>
</dbReference>
<evidence type="ECO:0000256" key="1">
    <source>
        <dbReference type="ARBA" id="ARBA00004123"/>
    </source>
</evidence>
<dbReference type="SMART" id="SM00355">
    <property type="entry name" value="ZnF_C2H2"/>
    <property type="match status" value="2"/>
</dbReference>
<dbReference type="InterPro" id="IPR013087">
    <property type="entry name" value="Znf_C2H2_type"/>
</dbReference>
<feature type="region of interest" description="Disordered" evidence="10">
    <location>
        <begin position="26"/>
        <end position="56"/>
    </location>
</feature>
<evidence type="ECO:0000256" key="10">
    <source>
        <dbReference type="SAM" id="MobiDB-lite"/>
    </source>
</evidence>
<keyword evidence="6" id="KW-0805">Transcription regulation</keyword>
<evidence type="ECO:0000256" key="9">
    <source>
        <dbReference type="PROSITE-ProRule" id="PRU00042"/>
    </source>
</evidence>
<evidence type="ECO:0000256" key="8">
    <source>
        <dbReference type="ARBA" id="ARBA00023242"/>
    </source>
</evidence>
<keyword evidence="2" id="KW-0479">Metal-binding</keyword>
<comment type="caution">
    <text evidence="12">The sequence shown here is derived from an EMBL/GenBank/DDBJ whole genome shotgun (WGS) entry which is preliminary data.</text>
</comment>
<dbReference type="PANTHER" id="PTHR26374">
    <property type="entry name" value="ZINC FINGER PROTEIN ZAT5"/>
    <property type="match status" value="1"/>
</dbReference>